<dbReference type="InterPro" id="IPR023393">
    <property type="entry name" value="START-like_dom_sf"/>
</dbReference>
<dbReference type="Gene3D" id="3.30.530.20">
    <property type="match status" value="1"/>
</dbReference>
<evidence type="ECO:0000256" key="2">
    <source>
        <dbReference type="SAM" id="MobiDB-lite"/>
    </source>
</evidence>
<dbReference type="EMBL" id="BAAAYU010000001">
    <property type="protein sequence ID" value="GAA3623009.1"/>
    <property type="molecule type" value="Genomic_DNA"/>
</dbReference>
<comment type="similarity">
    <text evidence="1">Belongs to the AHA1 family.</text>
</comment>
<keyword evidence="5" id="KW-1185">Reference proteome</keyword>
<accession>A0ABP7A0F7</accession>
<evidence type="ECO:0000313" key="4">
    <source>
        <dbReference type="EMBL" id="GAA3623009.1"/>
    </source>
</evidence>
<evidence type="ECO:0000256" key="1">
    <source>
        <dbReference type="ARBA" id="ARBA00006817"/>
    </source>
</evidence>
<protein>
    <submittedName>
        <fullName evidence="4">SRPBCC family protein</fullName>
    </submittedName>
</protein>
<dbReference type="CDD" id="cd07814">
    <property type="entry name" value="SRPBCC_CalC_Aha1-like"/>
    <property type="match status" value="1"/>
</dbReference>
<dbReference type="InterPro" id="IPR013538">
    <property type="entry name" value="ASHA1/2-like_C"/>
</dbReference>
<evidence type="ECO:0000259" key="3">
    <source>
        <dbReference type="Pfam" id="PF08327"/>
    </source>
</evidence>
<name>A0ABP7A0F7_9MICO</name>
<evidence type="ECO:0000313" key="5">
    <source>
        <dbReference type="Proteomes" id="UP001501697"/>
    </source>
</evidence>
<organism evidence="4 5">
    <name type="scientific">Microbacterium awajiense</name>
    <dbReference type="NCBI Taxonomy" id="415214"/>
    <lineage>
        <taxon>Bacteria</taxon>
        <taxon>Bacillati</taxon>
        <taxon>Actinomycetota</taxon>
        <taxon>Actinomycetes</taxon>
        <taxon>Micrococcales</taxon>
        <taxon>Microbacteriaceae</taxon>
        <taxon>Microbacterium</taxon>
    </lineage>
</organism>
<feature type="region of interest" description="Disordered" evidence="2">
    <location>
        <begin position="110"/>
        <end position="130"/>
    </location>
</feature>
<sequence>MSRARATVGGMVELTDDVLVAAPADAVWHDVTDPASIAEWFWPERMDPHAEVEPVPGGVWSVSSDPAGMAVDATIVGLEPPNTLRLQWRWRGEEAVTEVEVSLDPITASGALGRTSIDPDLSKDASGSTRSTRVRVVHSGFTDEVDRDNHVQGWADCLQRLVERHGPPAASGDDS</sequence>
<dbReference type="SUPFAM" id="SSF55961">
    <property type="entry name" value="Bet v1-like"/>
    <property type="match status" value="1"/>
</dbReference>
<feature type="domain" description="Activator of Hsp90 ATPase homologue 1/2-like C-terminal" evidence="3">
    <location>
        <begin position="22"/>
        <end position="163"/>
    </location>
</feature>
<gene>
    <name evidence="4" type="ORF">GCM10022200_01510</name>
</gene>
<reference evidence="5" key="1">
    <citation type="journal article" date="2019" name="Int. J. Syst. Evol. Microbiol.">
        <title>The Global Catalogue of Microorganisms (GCM) 10K type strain sequencing project: providing services to taxonomists for standard genome sequencing and annotation.</title>
        <authorList>
            <consortium name="The Broad Institute Genomics Platform"/>
            <consortium name="The Broad Institute Genome Sequencing Center for Infectious Disease"/>
            <person name="Wu L."/>
            <person name="Ma J."/>
        </authorList>
    </citation>
    <scope>NUCLEOTIDE SEQUENCE [LARGE SCALE GENOMIC DNA]</scope>
    <source>
        <strain evidence="5">JCM 16544</strain>
    </source>
</reference>
<proteinExistence type="inferred from homology"/>
<comment type="caution">
    <text evidence="4">The sequence shown here is derived from an EMBL/GenBank/DDBJ whole genome shotgun (WGS) entry which is preliminary data.</text>
</comment>
<dbReference type="Pfam" id="PF08327">
    <property type="entry name" value="AHSA1"/>
    <property type="match status" value="1"/>
</dbReference>
<dbReference type="Proteomes" id="UP001501697">
    <property type="component" value="Unassembled WGS sequence"/>
</dbReference>